<protein>
    <submittedName>
        <fullName evidence="3">Coiled-coil protein</fullName>
    </submittedName>
</protein>
<dbReference type="InterPro" id="IPR022275">
    <property type="entry name" value="NHPM_bacteriocin_SS_HylD"/>
</dbReference>
<evidence type="ECO:0000256" key="2">
    <source>
        <dbReference type="ARBA" id="ARBA00023054"/>
    </source>
</evidence>
<keyword evidence="4" id="KW-1185">Reference proteome</keyword>
<dbReference type="GO" id="GO:0015562">
    <property type="term" value="F:efflux transmembrane transporter activity"/>
    <property type="evidence" value="ECO:0007669"/>
    <property type="project" value="InterPro"/>
</dbReference>
<dbReference type="Proteomes" id="UP000054785">
    <property type="component" value="Unassembled WGS sequence"/>
</dbReference>
<reference evidence="3 4" key="1">
    <citation type="submission" date="2015-11" db="EMBL/GenBank/DDBJ databases">
        <title>Genomic analysis of 38 Legionella species identifies large and diverse effector repertoires.</title>
        <authorList>
            <person name="Burstein D."/>
            <person name="Amaro F."/>
            <person name="Zusman T."/>
            <person name="Lifshitz Z."/>
            <person name="Cohen O."/>
            <person name="Gilbert J.A."/>
            <person name="Pupko T."/>
            <person name="Shuman H.A."/>
            <person name="Segal G."/>
        </authorList>
    </citation>
    <scope>NUCLEOTIDE SEQUENCE [LARGE SCALE GENOMIC DNA]</scope>
    <source>
        <strain evidence="3 4">ATCC 49504</strain>
    </source>
</reference>
<dbReference type="PATRIC" id="fig|45065.4.peg.719"/>
<dbReference type="EMBL" id="LNYC01000020">
    <property type="protein sequence ID" value="KTD02347.1"/>
    <property type="molecule type" value="Genomic_DNA"/>
</dbReference>
<dbReference type="PANTHER" id="PTHR32347">
    <property type="entry name" value="EFFLUX SYSTEM COMPONENT YKNX-RELATED"/>
    <property type="match status" value="1"/>
</dbReference>
<organism evidence="3 4">
    <name type="scientific">Legionella geestiana</name>
    <dbReference type="NCBI Taxonomy" id="45065"/>
    <lineage>
        <taxon>Bacteria</taxon>
        <taxon>Pseudomonadati</taxon>
        <taxon>Pseudomonadota</taxon>
        <taxon>Gammaproteobacteria</taxon>
        <taxon>Legionellales</taxon>
        <taxon>Legionellaceae</taxon>
        <taxon>Legionella</taxon>
    </lineage>
</organism>
<dbReference type="STRING" id="45065.Lgee_0676"/>
<name>A0A0W0U429_9GAMM</name>
<gene>
    <name evidence="3" type="ORF">Lgee_0676</name>
</gene>
<keyword evidence="2" id="KW-0175">Coiled coil</keyword>
<evidence type="ECO:0000313" key="3">
    <source>
        <dbReference type="EMBL" id="KTD02347.1"/>
    </source>
</evidence>
<evidence type="ECO:0000313" key="4">
    <source>
        <dbReference type="Proteomes" id="UP000054785"/>
    </source>
</evidence>
<comment type="caution">
    <text evidence="3">The sequence shown here is derived from an EMBL/GenBank/DDBJ whole genome shotgun (WGS) entry which is preliminary data.</text>
</comment>
<sequence length="425" mass="47889">MKETDAYRKEAIEQLHHKDEYQEAIKILRPVAWLYPFTFLILFLSGILWVLFGTITTQVAGEGVLLAKDAEIISVMSPEEGGYVEKMYVTPGEKITKGHLLASLKSPVINQKIDALERELKKEKEKLSTLENLAKNEISDREKETEYSRNKLQNILTTMESKKTHLSTLLVVQEAAFKKGIISLLDVSQTRINYLDTIEDITNTENDINDLKKNLSDYIESWKVKIRDQENKVMQAEFSLRRLQGRSAIEKNILSPTDGIIYSNYANTGDYLAKNHKITDIITASNTLEVLAFVPARYGKKLAPGMPAKVFPKHIDALKYGGLMGKVYFVSEMPVSKKSIENHLENPEFVQLFLQQGPVFEVRIKLEKKPANPSGYRWTTSQGPAAKITIGAVADVHIIVKKQTPISVIIPVAKSAKNWLVNSDG</sequence>
<dbReference type="InterPro" id="IPR050465">
    <property type="entry name" value="UPF0194_transport"/>
</dbReference>
<proteinExistence type="predicted"/>
<dbReference type="Gene3D" id="2.40.50.100">
    <property type="match status" value="1"/>
</dbReference>
<dbReference type="OrthoDB" id="8439633at2"/>
<accession>A0A0W0U429</accession>
<dbReference type="GO" id="GO:0030313">
    <property type="term" value="C:cell envelope"/>
    <property type="evidence" value="ECO:0007669"/>
    <property type="project" value="UniProtKB-SubCell"/>
</dbReference>
<comment type="subcellular location">
    <subcellularLocation>
        <location evidence="1">Cell envelope</location>
    </subcellularLocation>
</comment>
<dbReference type="AlphaFoldDB" id="A0A0W0U429"/>
<evidence type="ECO:0000256" key="1">
    <source>
        <dbReference type="ARBA" id="ARBA00004196"/>
    </source>
</evidence>
<dbReference type="NCBIfam" id="TIGR03794">
    <property type="entry name" value="NHLM_micro_HlyD"/>
    <property type="match status" value="1"/>
</dbReference>
<dbReference type="RefSeq" id="WP_028385893.1">
    <property type="nucleotide sequence ID" value="NZ_CAAAHN010000009.1"/>
</dbReference>
<dbReference type="PANTHER" id="PTHR32347:SF23">
    <property type="entry name" value="BLL5650 PROTEIN"/>
    <property type="match status" value="1"/>
</dbReference>